<dbReference type="Pfam" id="PF20147">
    <property type="entry name" value="Crinkler"/>
    <property type="match status" value="1"/>
</dbReference>
<organism evidence="5 6">
    <name type="scientific">Glomus cerebriforme</name>
    <dbReference type="NCBI Taxonomy" id="658196"/>
    <lineage>
        <taxon>Eukaryota</taxon>
        <taxon>Fungi</taxon>
        <taxon>Fungi incertae sedis</taxon>
        <taxon>Mucoromycota</taxon>
        <taxon>Glomeromycotina</taxon>
        <taxon>Glomeromycetes</taxon>
        <taxon>Glomerales</taxon>
        <taxon>Glomeraceae</taxon>
        <taxon>Glomus</taxon>
    </lineage>
</organism>
<dbReference type="Proteomes" id="UP000265703">
    <property type="component" value="Unassembled WGS sequence"/>
</dbReference>
<comment type="subcellular location">
    <subcellularLocation>
        <location evidence="1">Host cell</location>
    </subcellularLocation>
    <subcellularLocation>
        <location evidence="2">Secreted</location>
    </subcellularLocation>
</comment>
<reference evidence="5 6" key="1">
    <citation type="submission" date="2018-06" db="EMBL/GenBank/DDBJ databases">
        <title>Comparative genomics reveals the genomic features of Rhizophagus irregularis, R. cerebriforme, R. diaphanum and Gigaspora rosea, and their symbiotic lifestyle signature.</title>
        <authorList>
            <person name="Morin E."/>
            <person name="San Clemente H."/>
            <person name="Chen E.C.H."/>
            <person name="De La Providencia I."/>
            <person name="Hainaut M."/>
            <person name="Kuo A."/>
            <person name="Kohler A."/>
            <person name="Murat C."/>
            <person name="Tang N."/>
            <person name="Roy S."/>
            <person name="Loubradou J."/>
            <person name="Henrissat B."/>
            <person name="Grigoriev I.V."/>
            <person name="Corradi N."/>
            <person name="Roux C."/>
            <person name="Martin F.M."/>
        </authorList>
    </citation>
    <scope>NUCLEOTIDE SEQUENCE [LARGE SCALE GENOMIC DNA]</scope>
    <source>
        <strain evidence="5 6">DAOM 227022</strain>
    </source>
</reference>
<dbReference type="InterPro" id="IPR045379">
    <property type="entry name" value="Crinkler_N"/>
</dbReference>
<keyword evidence="3" id="KW-0964">Secreted</keyword>
<protein>
    <recommendedName>
        <fullName evidence="4">Crinkler effector protein N-terminal domain-containing protein</fullName>
    </recommendedName>
</protein>
<dbReference type="OrthoDB" id="2370729at2759"/>
<evidence type="ECO:0000259" key="4">
    <source>
        <dbReference type="Pfam" id="PF20147"/>
    </source>
</evidence>
<feature type="domain" description="Crinkler effector protein N-terminal" evidence="4">
    <location>
        <begin position="27"/>
        <end position="135"/>
    </location>
</feature>
<dbReference type="GO" id="GO:0005576">
    <property type="term" value="C:extracellular region"/>
    <property type="evidence" value="ECO:0007669"/>
    <property type="project" value="UniProtKB-SubCell"/>
</dbReference>
<keyword evidence="6" id="KW-1185">Reference proteome</keyword>
<gene>
    <name evidence="5" type="ORF">C1645_832035</name>
</gene>
<comment type="caution">
    <text evidence="5">The sequence shown here is derived from an EMBL/GenBank/DDBJ whole genome shotgun (WGS) entry which is preliminary data.</text>
</comment>
<sequence>MSNRSFFSIENDLANNHHGKRYRNIMVYCLVLGERPREAFEVENDKFSSISKLRDIIWEKNKDIVPSARKLRLWQVDISNEENEETEKLKILINTSPHEINIENQLEGKELFTNKDLGEYFPDPVLDRHIRIIVQPPATTGKRKAEDSDLDEINISKKEKLIDLSSPESIVRFFMEDDENKKLIKTDFAKPYKLCNNKFKFKREGRDDALYQAYDYIYERHCKISDAEGPGDKDLHPLLTLQSAPGGGKSFFFDELASLKSEDISHYLEKKHSERINGEKFEEVINIIRNSIGICITYNGGSPYEYDLDGDIRKGLIMRILWSYFFDENKLPWSVFCKKFRRHFDSLDTFTAIDSIMYHSKKSVLLCIDETMRVLPKGHSDLKNIKMLLDELYKPYQDFSKSANKFYFIISTLDTLNVWSTQTDSHRPICWIPLRRLVLSESANLFRTLVRDSDGRRLFVINKCISDCNGHPRTLEKFYQVINIENGDDTALNTDNYSSLIERLARSLNQLLGRISLSIVRIALIGDEKSLTDEIEISTGKSTLRDLISSGVYINSLTDEEETFRVVPTLSPVALQYFCIYNKDSKSEETRMIAKILRRLLTTESSFDDEVMVGKPFERFHTNWELLYRALQENGKNISLRNIYGLPDENWKKIEIKKIEIQLQRKEIAYCHNEIEFPPDNEIYDTYHKTFESLVDYVFVPGKSNNSGFDVVIFEKKSDGSGYIAINIECKFSYPDKKTTLESKEISEKYEHMKSKYLIHVKYLRNRTRKDTEWEFGRLYDKSAVGKLKMSINDLYLVVVIWRGVGNLGNDILDNENIIVVNRDNLKKIYTPSLVTRPQFYSDVLQQIKDIIEAYNTQTEIK</sequence>
<evidence type="ECO:0000313" key="6">
    <source>
        <dbReference type="Proteomes" id="UP000265703"/>
    </source>
</evidence>
<dbReference type="AlphaFoldDB" id="A0A397SF36"/>
<evidence type="ECO:0000256" key="1">
    <source>
        <dbReference type="ARBA" id="ARBA00004340"/>
    </source>
</evidence>
<accession>A0A397SF36</accession>
<name>A0A397SF36_9GLOM</name>
<evidence type="ECO:0000313" key="5">
    <source>
        <dbReference type="EMBL" id="RIA84608.1"/>
    </source>
</evidence>
<dbReference type="EMBL" id="QKYT01000481">
    <property type="protein sequence ID" value="RIA84608.1"/>
    <property type="molecule type" value="Genomic_DNA"/>
</dbReference>
<evidence type="ECO:0000256" key="3">
    <source>
        <dbReference type="ARBA" id="ARBA00022525"/>
    </source>
</evidence>
<dbReference type="GO" id="GO:0043657">
    <property type="term" value="C:host cell"/>
    <property type="evidence" value="ECO:0007669"/>
    <property type="project" value="UniProtKB-SubCell"/>
</dbReference>
<evidence type="ECO:0000256" key="2">
    <source>
        <dbReference type="ARBA" id="ARBA00004613"/>
    </source>
</evidence>
<proteinExistence type="predicted"/>